<dbReference type="Pfam" id="PF00389">
    <property type="entry name" value="2-Hacid_dh"/>
    <property type="match status" value="1"/>
</dbReference>
<dbReference type="PANTHER" id="PTHR42938:SF22">
    <property type="entry name" value="D-3-PHOSPHOGLYCERATE DEHYDROGENASE"/>
    <property type="match status" value="1"/>
</dbReference>
<organism evidence="11 12">
    <name type="scientific">Anaerolinea thermolimosa</name>
    <dbReference type="NCBI Taxonomy" id="229919"/>
    <lineage>
        <taxon>Bacteria</taxon>
        <taxon>Bacillati</taxon>
        <taxon>Chloroflexota</taxon>
        <taxon>Anaerolineae</taxon>
        <taxon>Anaerolineales</taxon>
        <taxon>Anaerolineaceae</taxon>
        <taxon>Anaerolinea</taxon>
    </lineage>
</organism>
<feature type="domain" description="D-isomer specific 2-hydroxyacid dehydrogenase NAD-binding" evidence="10">
    <location>
        <begin position="118"/>
        <end position="290"/>
    </location>
</feature>
<accession>A0A3D1JDN9</accession>
<evidence type="ECO:0000256" key="8">
    <source>
        <dbReference type="RuleBase" id="RU003719"/>
    </source>
</evidence>
<proteinExistence type="inferred from homology"/>
<evidence type="ECO:0000256" key="4">
    <source>
        <dbReference type="ARBA" id="ARBA00022553"/>
    </source>
</evidence>
<sequence length="322" mass="34226">MPKPLYQCRVLVTATSYGVHDPALKTTLESQVGEVVYNQSGRPFTAEELAALIPGFDACIAGLDRFDRQVIARADHLRVIARYGTGVDNIDLDAAREKGIIITNTPAANADSVAELTIGLILALARNIVVADRETRAGLWPRLQGISVNGKTVGLIGFGAIGRRVAQKLSGLGCQILAFDPYTDPASGEGLAHFTSREEVIASADFLSLHCPLTGQTRGMVDAAFLKSMKRGAFLINTARGELIDEAALIAALNEGHLRGAALDVFTRQPPGADHPLLAMPQVIVTPHMGAHSDHAANAMGWGALNNCLAVLRGEEPENRVV</sequence>
<dbReference type="CDD" id="cd12172">
    <property type="entry name" value="PGDH_like_2"/>
    <property type="match status" value="1"/>
</dbReference>
<evidence type="ECO:0000256" key="1">
    <source>
        <dbReference type="ARBA" id="ARBA00005854"/>
    </source>
</evidence>
<reference evidence="11 12" key="1">
    <citation type="journal article" date="2018" name="Nat. Biotechnol.">
        <title>A standardized bacterial taxonomy based on genome phylogeny substantially revises the tree of life.</title>
        <authorList>
            <person name="Parks D.H."/>
            <person name="Chuvochina M."/>
            <person name="Waite D.W."/>
            <person name="Rinke C."/>
            <person name="Skarshewski A."/>
            <person name="Chaumeil P.A."/>
            <person name="Hugenholtz P."/>
        </authorList>
    </citation>
    <scope>NUCLEOTIDE SEQUENCE [LARGE SCALE GENOMIC DNA]</scope>
    <source>
        <strain evidence="11">UBA8781</strain>
    </source>
</reference>
<evidence type="ECO:0000313" key="11">
    <source>
        <dbReference type="EMBL" id="HCE16544.1"/>
    </source>
</evidence>
<keyword evidence="4" id="KW-0597">Phosphoprotein</keyword>
<evidence type="ECO:0000259" key="9">
    <source>
        <dbReference type="Pfam" id="PF00389"/>
    </source>
</evidence>
<evidence type="ECO:0000256" key="2">
    <source>
        <dbReference type="ARBA" id="ARBA00011881"/>
    </source>
</evidence>
<keyword evidence="6 8" id="KW-0560">Oxidoreductase</keyword>
<dbReference type="PROSITE" id="PS00671">
    <property type="entry name" value="D_2_HYDROXYACID_DH_3"/>
    <property type="match status" value="1"/>
</dbReference>
<evidence type="ECO:0000256" key="6">
    <source>
        <dbReference type="ARBA" id="ARBA00023002"/>
    </source>
</evidence>
<dbReference type="FunFam" id="3.40.50.720:FF:000203">
    <property type="entry name" value="D-3-phosphoglycerate dehydrogenase (SerA)"/>
    <property type="match status" value="1"/>
</dbReference>
<dbReference type="GO" id="GO:0051287">
    <property type="term" value="F:NAD binding"/>
    <property type="evidence" value="ECO:0007669"/>
    <property type="project" value="InterPro"/>
</dbReference>
<dbReference type="Pfam" id="PF02826">
    <property type="entry name" value="2-Hacid_dh_C"/>
    <property type="match status" value="1"/>
</dbReference>
<evidence type="ECO:0000256" key="3">
    <source>
        <dbReference type="ARBA" id="ARBA00021582"/>
    </source>
</evidence>
<dbReference type="SUPFAM" id="SSF52283">
    <property type="entry name" value="Formate/glycerate dehydrogenase catalytic domain-like"/>
    <property type="match status" value="1"/>
</dbReference>
<dbReference type="Gene3D" id="3.40.50.720">
    <property type="entry name" value="NAD(P)-binding Rossmann-like Domain"/>
    <property type="match status" value="2"/>
</dbReference>
<dbReference type="Proteomes" id="UP000264141">
    <property type="component" value="Unassembled WGS sequence"/>
</dbReference>
<evidence type="ECO:0000259" key="10">
    <source>
        <dbReference type="Pfam" id="PF02826"/>
    </source>
</evidence>
<dbReference type="InterPro" id="IPR036291">
    <property type="entry name" value="NAD(P)-bd_dom_sf"/>
</dbReference>
<name>A0A3D1JDN9_9CHLR</name>
<dbReference type="PANTHER" id="PTHR42938">
    <property type="entry name" value="FORMATE DEHYDROGENASE 1"/>
    <property type="match status" value="1"/>
</dbReference>
<dbReference type="EMBL" id="DPBP01000005">
    <property type="protein sequence ID" value="HCE16544.1"/>
    <property type="molecule type" value="Genomic_DNA"/>
</dbReference>
<dbReference type="InterPro" id="IPR029753">
    <property type="entry name" value="D-isomer_DH_CS"/>
</dbReference>
<dbReference type="GO" id="GO:0004617">
    <property type="term" value="F:phosphoglycerate dehydrogenase activity"/>
    <property type="evidence" value="ECO:0007669"/>
    <property type="project" value="TreeGrafter"/>
</dbReference>
<comment type="subunit">
    <text evidence="2">Homotetramer.</text>
</comment>
<dbReference type="InterPro" id="IPR006140">
    <property type="entry name" value="D-isomer_DH_NAD-bd"/>
</dbReference>
<evidence type="ECO:0000313" key="12">
    <source>
        <dbReference type="Proteomes" id="UP000264141"/>
    </source>
</evidence>
<evidence type="ECO:0000256" key="5">
    <source>
        <dbReference type="ARBA" id="ARBA00022990"/>
    </source>
</evidence>
<evidence type="ECO:0000256" key="7">
    <source>
        <dbReference type="ARBA" id="ARBA00023027"/>
    </source>
</evidence>
<comment type="caution">
    <text evidence="11">The sequence shown here is derived from an EMBL/GenBank/DDBJ whole genome shotgun (WGS) entry which is preliminary data.</text>
</comment>
<feature type="domain" description="D-isomer specific 2-hydroxyacid dehydrogenase catalytic" evidence="9">
    <location>
        <begin position="23"/>
        <end position="321"/>
    </location>
</feature>
<dbReference type="STRING" id="229919.GCA_001050195_03016"/>
<gene>
    <name evidence="11" type="ORF">DEQ80_01665</name>
</gene>
<keyword evidence="7" id="KW-0520">NAD</keyword>
<dbReference type="SUPFAM" id="SSF51735">
    <property type="entry name" value="NAD(P)-binding Rossmann-fold domains"/>
    <property type="match status" value="1"/>
</dbReference>
<protein>
    <recommendedName>
        <fullName evidence="3">D-3-phosphoglycerate dehydrogenase</fullName>
    </recommendedName>
</protein>
<comment type="similarity">
    <text evidence="1 8">Belongs to the D-isomer specific 2-hydroxyacid dehydrogenase family.</text>
</comment>
<dbReference type="InterPro" id="IPR006139">
    <property type="entry name" value="D-isomer_2_OHA_DH_cat_dom"/>
</dbReference>
<dbReference type="PROSITE" id="PS00670">
    <property type="entry name" value="D_2_HYDROXYACID_DH_2"/>
    <property type="match status" value="1"/>
</dbReference>
<dbReference type="AlphaFoldDB" id="A0A3D1JDN9"/>
<keyword evidence="5" id="KW-0007">Acetylation</keyword>